<organism evidence="1 2">
    <name type="scientific">Candidatus Halobonum tyrrellensis G22</name>
    <dbReference type="NCBI Taxonomy" id="1324957"/>
    <lineage>
        <taxon>Archaea</taxon>
        <taxon>Methanobacteriati</taxon>
        <taxon>Methanobacteriota</taxon>
        <taxon>Stenosarchaea group</taxon>
        <taxon>Halobacteria</taxon>
        <taxon>Halobacteriales</taxon>
        <taxon>Haloferacaceae</taxon>
        <taxon>Candidatus Halobonum</taxon>
    </lineage>
</organism>
<name>V4J2V7_9EURY</name>
<dbReference type="AlphaFoldDB" id="V4J2V7"/>
<comment type="caution">
    <text evidence="1">The sequence shown here is derived from an EMBL/GenBank/DDBJ whole genome shotgun (WGS) entry which is preliminary data.</text>
</comment>
<sequence>MLFAPIALLCQVEYFQEFGCVSRWVSGNRFETSKSFFERLTCIRPFVGCLEDVAEVEAILRIDVVA</sequence>
<accession>V4J2V7</accession>
<dbReference type="EMBL" id="ASGZ01000005">
    <property type="protein sequence ID" value="ESP89732.1"/>
    <property type="molecule type" value="Genomic_DNA"/>
</dbReference>
<protein>
    <submittedName>
        <fullName evidence="1">Uncharacterized protein</fullName>
    </submittedName>
</protein>
<evidence type="ECO:0000313" key="1">
    <source>
        <dbReference type="EMBL" id="ESP89732.1"/>
    </source>
</evidence>
<dbReference type="Proteomes" id="UP000017840">
    <property type="component" value="Unassembled WGS sequence"/>
</dbReference>
<keyword evidence="2" id="KW-1185">Reference proteome</keyword>
<evidence type="ECO:0000313" key="2">
    <source>
        <dbReference type="Proteomes" id="UP000017840"/>
    </source>
</evidence>
<gene>
    <name evidence="1" type="ORF">K933_02056</name>
</gene>
<reference evidence="1 2" key="1">
    <citation type="journal article" date="2013" name="Genome Announc.">
        <title>Draft Genome Sequence of 'Candidatus Halobonum tyrrellensis' Strain G22, Isolated from the Hypersaline Waters of Lake Tyrrell, Australia.</title>
        <authorList>
            <person name="Ugalde J.A."/>
            <person name="Narasingarao P."/>
            <person name="Kuo S."/>
            <person name="Podell S."/>
            <person name="Allen E.E."/>
        </authorList>
    </citation>
    <scope>NUCLEOTIDE SEQUENCE [LARGE SCALE GENOMIC DNA]</scope>
    <source>
        <strain evidence="1 2">G22</strain>
    </source>
</reference>
<proteinExistence type="predicted"/>